<organism evidence="2 3">
    <name type="scientific">Paenimyroides ceti</name>
    <dbReference type="NCBI Taxonomy" id="395087"/>
    <lineage>
        <taxon>Bacteria</taxon>
        <taxon>Pseudomonadati</taxon>
        <taxon>Bacteroidota</taxon>
        <taxon>Flavobacteriia</taxon>
        <taxon>Flavobacteriales</taxon>
        <taxon>Flavobacteriaceae</taxon>
        <taxon>Paenimyroides</taxon>
    </lineage>
</organism>
<proteinExistence type="predicted"/>
<evidence type="ECO:0000313" key="3">
    <source>
        <dbReference type="Proteomes" id="UP001242368"/>
    </source>
</evidence>
<keyword evidence="3" id="KW-1185">Reference proteome</keyword>
<dbReference type="SUPFAM" id="SSF103473">
    <property type="entry name" value="MFS general substrate transporter"/>
    <property type="match status" value="1"/>
</dbReference>
<feature type="transmembrane region" description="Helical" evidence="1">
    <location>
        <begin position="35"/>
        <end position="56"/>
    </location>
</feature>
<name>A0ABT8D142_9FLAO</name>
<keyword evidence="1" id="KW-0812">Transmembrane</keyword>
<gene>
    <name evidence="2" type="ORF">QW060_25195</name>
</gene>
<accession>A0ABT8D142</accession>
<dbReference type="Proteomes" id="UP001242368">
    <property type="component" value="Unassembled WGS sequence"/>
</dbReference>
<dbReference type="InterPro" id="IPR036259">
    <property type="entry name" value="MFS_trans_sf"/>
</dbReference>
<keyword evidence="1" id="KW-0472">Membrane</keyword>
<reference evidence="3" key="1">
    <citation type="journal article" date="2019" name="Int. J. Syst. Evol. Microbiol.">
        <title>The Global Catalogue of Microorganisms (GCM) 10K type strain sequencing project: providing services to taxonomists for standard genome sequencing and annotation.</title>
        <authorList>
            <consortium name="The Broad Institute Genomics Platform"/>
            <consortium name="The Broad Institute Genome Sequencing Center for Infectious Disease"/>
            <person name="Wu L."/>
            <person name="Ma J."/>
        </authorList>
    </citation>
    <scope>NUCLEOTIDE SEQUENCE [LARGE SCALE GENOMIC DNA]</scope>
    <source>
        <strain evidence="3">CECT 7184</strain>
    </source>
</reference>
<dbReference type="RefSeq" id="WP_290365408.1">
    <property type="nucleotide sequence ID" value="NZ_JAUFQU010000077.1"/>
</dbReference>
<dbReference type="EMBL" id="JAUFQU010000077">
    <property type="protein sequence ID" value="MDN3710174.1"/>
    <property type="molecule type" value="Genomic_DNA"/>
</dbReference>
<evidence type="ECO:0000256" key="1">
    <source>
        <dbReference type="SAM" id="Phobius"/>
    </source>
</evidence>
<protein>
    <submittedName>
        <fullName evidence="2">Uncharacterized protein</fullName>
    </submittedName>
</protein>
<keyword evidence="1" id="KW-1133">Transmembrane helix</keyword>
<sequence length="62" mass="7289">MFSVCVALYAFCFFQILNTLPLFYKNVALLDEKNVGILMAFNGIIVFTLRWLWCILQKRNSH</sequence>
<comment type="caution">
    <text evidence="2">The sequence shown here is derived from an EMBL/GenBank/DDBJ whole genome shotgun (WGS) entry which is preliminary data.</text>
</comment>
<evidence type="ECO:0000313" key="2">
    <source>
        <dbReference type="EMBL" id="MDN3710174.1"/>
    </source>
</evidence>